<dbReference type="STRING" id="571438.SAMN05192586_11822"/>
<dbReference type="RefSeq" id="WP_092154814.1">
    <property type="nucleotide sequence ID" value="NZ_FNBX01000018.1"/>
</dbReference>
<evidence type="ECO:0000313" key="3">
    <source>
        <dbReference type="Proteomes" id="UP000199355"/>
    </source>
</evidence>
<dbReference type="Proteomes" id="UP000199355">
    <property type="component" value="Unassembled WGS sequence"/>
</dbReference>
<evidence type="ECO:0000256" key="1">
    <source>
        <dbReference type="SAM" id="SignalP"/>
    </source>
</evidence>
<dbReference type="AlphaFoldDB" id="A0A1G7PYZ8"/>
<feature type="chain" id="PRO_5011534781" description="Lipoprotein" evidence="1">
    <location>
        <begin position="24"/>
        <end position="219"/>
    </location>
</feature>
<organism evidence="2 3">
    <name type="scientific">Desulfovibrio legallii</name>
    <dbReference type="NCBI Taxonomy" id="571438"/>
    <lineage>
        <taxon>Bacteria</taxon>
        <taxon>Pseudomonadati</taxon>
        <taxon>Thermodesulfobacteriota</taxon>
        <taxon>Desulfovibrionia</taxon>
        <taxon>Desulfovibrionales</taxon>
        <taxon>Desulfovibrionaceae</taxon>
        <taxon>Desulfovibrio</taxon>
    </lineage>
</organism>
<gene>
    <name evidence="2" type="ORF">SAMN05192586_11822</name>
</gene>
<keyword evidence="1" id="KW-0732">Signal</keyword>
<protein>
    <recommendedName>
        <fullName evidence="4">Lipoprotein</fullName>
    </recommendedName>
</protein>
<evidence type="ECO:0008006" key="4">
    <source>
        <dbReference type="Google" id="ProtNLM"/>
    </source>
</evidence>
<accession>A0A1G7PYZ8</accession>
<feature type="signal peptide" evidence="1">
    <location>
        <begin position="1"/>
        <end position="23"/>
    </location>
</feature>
<dbReference type="OrthoDB" id="5449868at2"/>
<sequence>MSAPTRSWILLALCLALALGACSRRPRSTAEVPRSLPAAFAVTVAPFTQPINASQLIVGRIPENQGRITPEDLEALNLQLRHILTAESKRQYAFITEQELPADVTTFHSSEQPQALPRWIAYGKKRGVHYLLVPQVLDWHQREGSKAGVTRAAHVRVEFFLLRVAEGEVASHSVYEEQQVGLADNLLNMGAFIQRRGQWVTAEALAAEGMRKAVKDMGL</sequence>
<reference evidence="3" key="1">
    <citation type="submission" date="2016-10" db="EMBL/GenBank/DDBJ databases">
        <authorList>
            <person name="Varghese N."/>
            <person name="Submissions S."/>
        </authorList>
    </citation>
    <scope>NUCLEOTIDE SEQUENCE [LARGE SCALE GENOMIC DNA]</scope>
    <source>
        <strain evidence="3">KHC7</strain>
    </source>
</reference>
<evidence type="ECO:0000313" key="2">
    <source>
        <dbReference type="EMBL" id="SDF91443.1"/>
    </source>
</evidence>
<dbReference type="PROSITE" id="PS51257">
    <property type="entry name" value="PROKAR_LIPOPROTEIN"/>
    <property type="match status" value="1"/>
</dbReference>
<dbReference type="EMBL" id="FNBX01000018">
    <property type="protein sequence ID" value="SDF91443.1"/>
    <property type="molecule type" value="Genomic_DNA"/>
</dbReference>
<name>A0A1G7PYZ8_9BACT</name>
<keyword evidence="3" id="KW-1185">Reference proteome</keyword>
<proteinExistence type="predicted"/>